<dbReference type="EMBL" id="DXEL01000026">
    <property type="protein sequence ID" value="HIX73997.1"/>
    <property type="molecule type" value="Genomic_DNA"/>
</dbReference>
<evidence type="ECO:0000259" key="6">
    <source>
        <dbReference type="PROSITE" id="PS51782"/>
    </source>
</evidence>
<name>A0A9D1X6W2_9BACT</name>
<dbReference type="Pfam" id="PF01832">
    <property type="entry name" value="Glucosaminidase"/>
    <property type="match status" value="1"/>
</dbReference>
<feature type="domain" description="LysM" evidence="6">
    <location>
        <begin position="200"/>
        <end position="244"/>
    </location>
</feature>
<dbReference type="Gene3D" id="3.10.350.10">
    <property type="entry name" value="LysM domain"/>
    <property type="match status" value="1"/>
</dbReference>
<evidence type="ECO:0000256" key="4">
    <source>
        <dbReference type="ARBA" id="ARBA00032108"/>
    </source>
</evidence>
<reference evidence="7" key="1">
    <citation type="journal article" date="2021" name="PeerJ">
        <title>Extensive microbial diversity within the chicken gut microbiome revealed by metagenomics and culture.</title>
        <authorList>
            <person name="Gilroy R."/>
            <person name="Ravi A."/>
            <person name="Getino M."/>
            <person name="Pursley I."/>
            <person name="Horton D.L."/>
            <person name="Alikhan N.F."/>
            <person name="Baker D."/>
            <person name="Gharbi K."/>
            <person name="Hall N."/>
            <person name="Watson M."/>
            <person name="Adriaenssens E.M."/>
            <person name="Foster-Nyarko E."/>
            <person name="Jarju S."/>
            <person name="Secka A."/>
            <person name="Antonio M."/>
            <person name="Oren A."/>
            <person name="Chaudhuri R.R."/>
            <person name="La Ragione R."/>
            <person name="Hildebrand F."/>
            <person name="Pallen M.J."/>
        </authorList>
    </citation>
    <scope>NUCLEOTIDE SEQUENCE</scope>
    <source>
        <strain evidence="7">ChiGjej6B6-14162</strain>
    </source>
</reference>
<feature type="signal peptide" evidence="5">
    <location>
        <begin position="1"/>
        <end position="23"/>
    </location>
</feature>
<dbReference type="SMART" id="SM00047">
    <property type="entry name" value="LYZ2"/>
    <property type="match status" value="1"/>
</dbReference>
<dbReference type="Gene3D" id="1.10.530.10">
    <property type="match status" value="1"/>
</dbReference>
<dbReference type="Pfam" id="PF01476">
    <property type="entry name" value="LysM"/>
    <property type="match status" value="2"/>
</dbReference>
<organism evidence="7 8">
    <name type="scientific">Candidatus Parabacteroides intestinipullorum</name>
    <dbReference type="NCBI Taxonomy" id="2838723"/>
    <lineage>
        <taxon>Bacteria</taxon>
        <taxon>Pseudomonadati</taxon>
        <taxon>Bacteroidota</taxon>
        <taxon>Bacteroidia</taxon>
        <taxon>Bacteroidales</taxon>
        <taxon>Tannerellaceae</taxon>
        <taxon>Parabacteroides</taxon>
    </lineage>
</organism>
<keyword evidence="1" id="KW-0929">Antimicrobial</keyword>
<evidence type="ECO:0000313" key="7">
    <source>
        <dbReference type="EMBL" id="HIX73997.1"/>
    </source>
</evidence>
<gene>
    <name evidence="7" type="ORF">H9977_02995</name>
</gene>
<dbReference type="PANTHER" id="PTHR33308:SF9">
    <property type="entry name" value="PEPTIDOGLYCAN HYDROLASE FLGJ"/>
    <property type="match status" value="1"/>
</dbReference>
<sequence>MRQASFYLLLILISVGCSSPKRTATTHRTTTSTYHRYVKTYSSLAIEQQNKYKIPASITLAQGLLESGAGQSSLARKSNNHFGIKCHSDWKGGRVYHNDDRKGECFRKYKNVSDSYEDHSRFLLRSRYSRLFDLKITDYKGWAKGLQKCGYATDRAYANKLIKVIEDYELYDYDRMKLTRKEKKALPKLAYDVYRTDGLIYVYAKTNDNLDQIAKSLGFKAKQLMKYNEIPEDFPLQKGDIIYLEEKKEKADKPHYTHVVEVGESMHSIAQQYGIKINSLYKLNKKSDNYIPEEGDVLKLR</sequence>
<dbReference type="GO" id="GO:0004040">
    <property type="term" value="F:amidase activity"/>
    <property type="evidence" value="ECO:0007669"/>
    <property type="project" value="InterPro"/>
</dbReference>
<evidence type="ECO:0000256" key="3">
    <source>
        <dbReference type="ARBA" id="ARBA00022801"/>
    </source>
</evidence>
<dbReference type="Proteomes" id="UP000886740">
    <property type="component" value="Unassembled WGS sequence"/>
</dbReference>
<evidence type="ECO:0000256" key="2">
    <source>
        <dbReference type="ARBA" id="ARBA00022638"/>
    </source>
</evidence>
<dbReference type="PROSITE" id="PS51257">
    <property type="entry name" value="PROKAR_LIPOPROTEIN"/>
    <property type="match status" value="1"/>
</dbReference>
<keyword evidence="5" id="KW-0732">Signal</keyword>
<proteinExistence type="predicted"/>
<evidence type="ECO:0000256" key="1">
    <source>
        <dbReference type="ARBA" id="ARBA00022529"/>
    </source>
</evidence>
<protein>
    <recommendedName>
        <fullName evidence="4">Peptidoglycan hydrolase</fullName>
    </recommendedName>
</protein>
<dbReference type="PROSITE" id="PS51782">
    <property type="entry name" value="LYSM"/>
    <property type="match status" value="2"/>
</dbReference>
<keyword evidence="2" id="KW-0081">Bacteriolytic enzyme</keyword>
<feature type="domain" description="LysM" evidence="6">
    <location>
        <begin position="256"/>
        <end position="300"/>
    </location>
</feature>
<dbReference type="InterPro" id="IPR036779">
    <property type="entry name" value="LysM_dom_sf"/>
</dbReference>
<dbReference type="GO" id="GO:0042742">
    <property type="term" value="P:defense response to bacterium"/>
    <property type="evidence" value="ECO:0007669"/>
    <property type="project" value="UniProtKB-KW"/>
</dbReference>
<dbReference type="CDD" id="cd00118">
    <property type="entry name" value="LysM"/>
    <property type="match status" value="1"/>
</dbReference>
<reference evidence="7" key="2">
    <citation type="submission" date="2021-04" db="EMBL/GenBank/DDBJ databases">
        <authorList>
            <person name="Gilroy R."/>
        </authorList>
    </citation>
    <scope>NUCLEOTIDE SEQUENCE</scope>
    <source>
        <strain evidence="7">ChiGjej6B6-14162</strain>
    </source>
</reference>
<dbReference type="SMART" id="SM00257">
    <property type="entry name" value="LysM"/>
    <property type="match status" value="2"/>
</dbReference>
<dbReference type="InterPro" id="IPR002901">
    <property type="entry name" value="MGlyc_endo_b_GlcNAc-like_dom"/>
</dbReference>
<dbReference type="AlphaFoldDB" id="A0A9D1X6W2"/>
<evidence type="ECO:0000256" key="5">
    <source>
        <dbReference type="SAM" id="SignalP"/>
    </source>
</evidence>
<dbReference type="SUPFAM" id="SSF54106">
    <property type="entry name" value="LysM domain"/>
    <property type="match status" value="1"/>
</dbReference>
<feature type="chain" id="PRO_5038955929" description="Peptidoglycan hydrolase" evidence="5">
    <location>
        <begin position="24"/>
        <end position="301"/>
    </location>
</feature>
<accession>A0A9D1X6W2</accession>
<dbReference type="InterPro" id="IPR051056">
    <property type="entry name" value="Glycosyl_Hydrolase_73"/>
</dbReference>
<dbReference type="GO" id="GO:0031640">
    <property type="term" value="P:killing of cells of another organism"/>
    <property type="evidence" value="ECO:0007669"/>
    <property type="project" value="UniProtKB-KW"/>
</dbReference>
<keyword evidence="3" id="KW-0378">Hydrolase</keyword>
<dbReference type="PANTHER" id="PTHR33308">
    <property type="entry name" value="PEPTIDOGLYCAN HYDROLASE FLGJ"/>
    <property type="match status" value="1"/>
</dbReference>
<evidence type="ECO:0000313" key="8">
    <source>
        <dbReference type="Proteomes" id="UP000886740"/>
    </source>
</evidence>
<dbReference type="InterPro" id="IPR018392">
    <property type="entry name" value="LysM"/>
</dbReference>
<comment type="caution">
    <text evidence="7">The sequence shown here is derived from an EMBL/GenBank/DDBJ whole genome shotgun (WGS) entry which is preliminary data.</text>
</comment>